<keyword evidence="2" id="KW-1185">Reference proteome</keyword>
<organism evidence="1 2">
    <name type="scientific">Periconia digitata</name>
    <dbReference type="NCBI Taxonomy" id="1303443"/>
    <lineage>
        <taxon>Eukaryota</taxon>
        <taxon>Fungi</taxon>
        <taxon>Dikarya</taxon>
        <taxon>Ascomycota</taxon>
        <taxon>Pezizomycotina</taxon>
        <taxon>Dothideomycetes</taxon>
        <taxon>Pleosporomycetidae</taxon>
        <taxon>Pleosporales</taxon>
        <taxon>Massarineae</taxon>
        <taxon>Periconiaceae</taxon>
        <taxon>Periconia</taxon>
    </lineage>
</organism>
<accession>A0A9W4XI27</accession>
<dbReference type="Proteomes" id="UP001152607">
    <property type="component" value="Unassembled WGS sequence"/>
</dbReference>
<reference evidence="1" key="1">
    <citation type="submission" date="2023-01" db="EMBL/GenBank/DDBJ databases">
        <authorList>
            <person name="Van Ghelder C."/>
            <person name="Rancurel C."/>
        </authorList>
    </citation>
    <scope>NUCLEOTIDE SEQUENCE</scope>
    <source>
        <strain evidence="1">CNCM I-4278</strain>
    </source>
</reference>
<evidence type="ECO:0000313" key="1">
    <source>
        <dbReference type="EMBL" id="CAI6287358.1"/>
    </source>
</evidence>
<comment type="caution">
    <text evidence="1">The sequence shown here is derived from an EMBL/GenBank/DDBJ whole genome shotgun (WGS) entry which is preliminary data.</text>
</comment>
<dbReference type="AlphaFoldDB" id="A0A9W4XI27"/>
<sequence>MCIDAENHNKWFVPAKCISNPSELWWEMKKAVGLGNFRLEMQHNMYSIQTDCKTDRSLDAILRTFLQEQ</sequence>
<dbReference type="EMBL" id="CAOQHR010000001">
    <property type="protein sequence ID" value="CAI6287358.1"/>
    <property type="molecule type" value="Genomic_DNA"/>
</dbReference>
<evidence type="ECO:0000313" key="2">
    <source>
        <dbReference type="Proteomes" id="UP001152607"/>
    </source>
</evidence>
<dbReference type="OrthoDB" id="3754500at2759"/>
<name>A0A9W4XI27_9PLEO</name>
<proteinExistence type="predicted"/>
<protein>
    <submittedName>
        <fullName evidence="1">Uncharacterized protein</fullName>
    </submittedName>
</protein>
<gene>
    <name evidence="1" type="ORF">PDIGIT_LOCUS2350</name>
</gene>